<protein>
    <recommendedName>
        <fullName evidence="2">Nucleoside diphosphate kinase-like domain-containing protein</fullName>
    </recommendedName>
</protein>
<accession>A0A381YPQ3</accession>
<gene>
    <name evidence="1" type="ORF">METZ01_LOCUS131803</name>
</gene>
<evidence type="ECO:0000313" key="1">
    <source>
        <dbReference type="EMBL" id="SVA78949.1"/>
    </source>
</evidence>
<sequence>MKHGFILLWPHGFKYKEQILTKIAEKYKIIYHNSFKINNLENFVMSLYVNENSEHIKNKNKFLLTNNKNGQIYVYIFQNEENDIELYGNTLKSKGVEDLKIYLRNLYNPKLSNPNQRIMPLKRGVSHNHVIHSSDLSREVPEFCKMLNININ</sequence>
<name>A0A381YPQ3_9ZZZZ</name>
<reference evidence="1" key="1">
    <citation type="submission" date="2018-05" db="EMBL/GenBank/DDBJ databases">
        <authorList>
            <person name="Lanie J.A."/>
            <person name="Ng W.-L."/>
            <person name="Kazmierczak K.M."/>
            <person name="Andrzejewski T.M."/>
            <person name="Davidsen T.M."/>
            <person name="Wayne K.J."/>
            <person name="Tettelin H."/>
            <person name="Glass J.I."/>
            <person name="Rusch D."/>
            <person name="Podicherti R."/>
            <person name="Tsui H.-C.T."/>
            <person name="Winkler M.E."/>
        </authorList>
    </citation>
    <scope>NUCLEOTIDE SEQUENCE</scope>
</reference>
<evidence type="ECO:0008006" key="2">
    <source>
        <dbReference type="Google" id="ProtNLM"/>
    </source>
</evidence>
<proteinExistence type="predicted"/>
<dbReference type="EMBL" id="UINC01018733">
    <property type="protein sequence ID" value="SVA78949.1"/>
    <property type="molecule type" value="Genomic_DNA"/>
</dbReference>
<dbReference type="AlphaFoldDB" id="A0A381YPQ3"/>
<organism evidence="1">
    <name type="scientific">marine metagenome</name>
    <dbReference type="NCBI Taxonomy" id="408172"/>
    <lineage>
        <taxon>unclassified sequences</taxon>
        <taxon>metagenomes</taxon>
        <taxon>ecological metagenomes</taxon>
    </lineage>
</organism>